<protein>
    <submittedName>
        <fullName evidence="1">Uncharacterized protein</fullName>
    </submittedName>
</protein>
<sequence length="142" mass="15614">MRIIPFTPEHLQQMDIQDAQTLFEAEMNSGEYAATLSAHGGWTGMRGDEVVACAGLIPIWKGRWGAWSVISRSIGPDGMLSLTRAIRRGLSMQPGRVEIIVAEGFEQGHRWARMLGFTLDTPVVMQGFSPDGSGAFQYSRVT</sequence>
<evidence type="ECO:0000313" key="1">
    <source>
        <dbReference type="EMBL" id="CAB4122014.1"/>
    </source>
</evidence>
<accession>A0A6J5KIS9</accession>
<dbReference type="EMBL" id="LR796155">
    <property type="protein sequence ID" value="CAB4122014.1"/>
    <property type="molecule type" value="Genomic_DNA"/>
</dbReference>
<reference evidence="1" key="1">
    <citation type="submission" date="2020-04" db="EMBL/GenBank/DDBJ databases">
        <authorList>
            <person name="Chiriac C."/>
            <person name="Salcher M."/>
            <person name="Ghai R."/>
            <person name="Kavagutti S V."/>
        </authorList>
    </citation>
    <scope>NUCLEOTIDE SEQUENCE</scope>
</reference>
<proteinExistence type="predicted"/>
<name>A0A6J5KIS9_9CAUD</name>
<gene>
    <name evidence="1" type="ORF">UFOVP16_40</name>
</gene>
<organism evidence="1">
    <name type="scientific">uncultured Caudovirales phage</name>
    <dbReference type="NCBI Taxonomy" id="2100421"/>
    <lineage>
        <taxon>Viruses</taxon>
        <taxon>Duplodnaviria</taxon>
        <taxon>Heunggongvirae</taxon>
        <taxon>Uroviricota</taxon>
        <taxon>Caudoviricetes</taxon>
        <taxon>Peduoviridae</taxon>
        <taxon>Maltschvirus</taxon>
        <taxon>Maltschvirus maltsch</taxon>
    </lineage>
</organism>